<evidence type="ECO:0000256" key="2">
    <source>
        <dbReference type="ARBA" id="ARBA00019480"/>
    </source>
</evidence>
<accession>A0A091EC80</accession>
<evidence type="ECO:0000313" key="6">
    <source>
        <dbReference type="Proteomes" id="UP000028990"/>
    </source>
</evidence>
<keyword evidence="6" id="KW-1185">Reference proteome</keyword>
<dbReference type="EMBL" id="KN122106">
    <property type="protein sequence ID" value="KFO32921.1"/>
    <property type="molecule type" value="Genomic_DNA"/>
</dbReference>
<evidence type="ECO:0000256" key="3">
    <source>
        <dbReference type="ARBA" id="ARBA00023054"/>
    </source>
</evidence>
<dbReference type="AlphaFoldDB" id="A0A091EC80"/>
<sequence>MTSSQHSQKVETASKLNSGKEDNSESSNTEERRDSKDAEGTNYSGKIKLAKEGSDEGLDLVQHQISPEHSDEPKLKELDSQLQDAIHQMNRLDKILAKKQYREKEVKKQGVERRVKLWEALKSAKNSEALQSNEEMENTKKFLSLTTASEQTVGPFHSEDEDTLFSVFHTQVPPEYYENGMQNVSLDFTYDVERNESLIKAEKKPFSKTEKIELRGKHNQDFLKRNIELAKKSRSPVPMSDTEKKRLEELLKDIDDRDSGLSSSEGDRCGWLVPGEGYTFATSEHEQLAKIDTKLQELSAVSPAVCSFSPRLENGNDQEPDLDDERNVEITPGEQVLQNTKKQRDQKNQLREIDEKLRKMKENVVSLFHLKFNYAK</sequence>
<dbReference type="Pfam" id="PF15554">
    <property type="entry name" value="FSIP1"/>
    <property type="match status" value="1"/>
</dbReference>
<evidence type="ECO:0000256" key="1">
    <source>
        <dbReference type="ARBA" id="ARBA00010495"/>
    </source>
</evidence>
<evidence type="ECO:0000256" key="4">
    <source>
        <dbReference type="SAM" id="MobiDB-lite"/>
    </source>
</evidence>
<gene>
    <name evidence="5" type="ORF">H920_05537</name>
</gene>
<dbReference type="STRING" id="885580.ENSFDAP00000011906"/>
<dbReference type="eggNOG" id="ENOG502RXFB">
    <property type="taxonomic scope" value="Eukaryota"/>
</dbReference>
<proteinExistence type="inferred from homology"/>
<evidence type="ECO:0000313" key="5">
    <source>
        <dbReference type="EMBL" id="KFO32921.1"/>
    </source>
</evidence>
<feature type="compositionally biased region" description="Basic and acidic residues" evidence="4">
    <location>
        <begin position="66"/>
        <end position="76"/>
    </location>
</feature>
<dbReference type="PRINTS" id="PR02075">
    <property type="entry name" value="FIBSHEATHIP1"/>
</dbReference>
<name>A0A091EC80_FUKDA</name>
<reference evidence="5 6" key="1">
    <citation type="submission" date="2013-11" db="EMBL/GenBank/DDBJ databases">
        <title>The Damaraland mole rat (Fukomys damarensis) genome and evolution of African mole rats.</title>
        <authorList>
            <person name="Gladyshev V.N."/>
            <person name="Fang X."/>
        </authorList>
    </citation>
    <scope>NUCLEOTIDE SEQUENCE [LARGE SCALE GENOMIC DNA]</scope>
    <source>
        <tissue evidence="5">Liver</tissue>
    </source>
</reference>
<feature type="compositionally biased region" description="Polar residues" evidence="4">
    <location>
        <begin position="1"/>
        <end position="17"/>
    </location>
</feature>
<dbReference type="Proteomes" id="UP000028990">
    <property type="component" value="Unassembled WGS sequence"/>
</dbReference>
<protein>
    <recommendedName>
        <fullName evidence="2">Fibrous sheath-interacting protein 1</fullName>
    </recommendedName>
</protein>
<feature type="compositionally biased region" description="Basic and acidic residues" evidence="4">
    <location>
        <begin position="18"/>
        <end position="39"/>
    </location>
</feature>
<feature type="region of interest" description="Disordered" evidence="4">
    <location>
        <begin position="1"/>
        <end position="76"/>
    </location>
</feature>
<dbReference type="PANTHER" id="PTHR22012:SF2">
    <property type="entry name" value="FIBROUS SHEATH-INTERACTING PROTEIN 1"/>
    <property type="match status" value="1"/>
</dbReference>
<organism evidence="5 6">
    <name type="scientific">Fukomys damarensis</name>
    <name type="common">Damaraland mole rat</name>
    <name type="synonym">Cryptomys damarensis</name>
    <dbReference type="NCBI Taxonomy" id="885580"/>
    <lineage>
        <taxon>Eukaryota</taxon>
        <taxon>Metazoa</taxon>
        <taxon>Chordata</taxon>
        <taxon>Craniata</taxon>
        <taxon>Vertebrata</taxon>
        <taxon>Euteleostomi</taxon>
        <taxon>Mammalia</taxon>
        <taxon>Eutheria</taxon>
        <taxon>Euarchontoglires</taxon>
        <taxon>Glires</taxon>
        <taxon>Rodentia</taxon>
        <taxon>Hystricomorpha</taxon>
        <taxon>Bathyergidae</taxon>
        <taxon>Fukomys</taxon>
    </lineage>
</organism>
<dbReference type="PANTHER" id="PTHR22012">
    <property type="entry name" value="FIBROUS SHEATH INTERACTING PROTEIN 1"/>
    <property type="match status" value="1"/>
</dbReference>
<comment type="similarity">
    <text evidence="1">Belongs to the FSIP1 family.</text>
</comment>
<keyword evidence="3" id="KW-0175">Coiled coil</keyword>
<dbReference type="InterPro" id="IPR026246">
    <property type="entry name" value="Fsip1"/>
</dbReference>